<evidence type="ECO:0000313" key="2">
    <source>
        <dbReference type="EMBL" id="ETV93838.1"/>
    </source>
</evidence>
<sequence>MTASFLKWPKKHSSSVLGNNQDGNLLDGHPVEGAAPHTPPTAKANNGGRSKRSNSLMNIFQRDTSVEQHATDAPTPNRHSHHDPVSSNQDDNDLKTPSLLQPEAQPHLEKKTSNKFLEGTNKWLESTKRRFSAATITTTTVLSRRGSTEISPQTGRHIGEAVHTAGGAGVVNEIKADGSTVVRLVSTECVNSSLVIVEAGGEIEPLPALPQDTVVTAEGIGTAVAYNPTTKEYTVELMDNTTRTFGIDLVHSMDKDGDEASTTSTLSPQPDTASGTSLRSSFLQKMAKATPKFPALLKNRSTGGNALKYHVGQAVLTQFGDGVVVDIQHGDATVVVVIHLSFGATAYLQLDAIKQGLKAAVGDLVQTRFGQGLVASVAEENVFVVTVDGEDMYAHASELTKISPPTNSSSRKFLHLFKK</sequence>
<reference evidence="2" key="1">
    <citation type="submission" date="2013-12" db="EMBL/GenBank/DDBJ databases">
        <title>The Genome Sequence of Aphanomyces invadans NJM9701.</title>
        <authorList>
            <consortium name="The Broad Institute Genomics Platform"/>
            <person name="Russ C."/>
            <person name="Tyler B."/>
            <person name="van West P."/>
            <person name="Dieguez-Uribeondo J."/>
            <person name="Young S.K."/>
            <person name="Zeng Q."/>
            <person name="Gargeya S."/>
            <person name="Fitzgerald M."/>
            <person name="Abouelleil A."/>
            <person name="Alvarado L."/>
            <person name="Chapman S.B."/>
            <person name="Gainer-Dewar J."/>
            <person name="Goldberg J."/>
            <person name="Griggs A."/>
            <person name="Gujja S."/>
            <person name="Hansen M."/>
            <person name="Howarth C."/>
            <person name="Imamovic A."/>
            <person name="Ireland A."/>
            <person name="Larimer J."/>
            <person name="McCowan C."/>
            <person name="Murphy C."/>
            <person name="Pearson M."/>
            <person name="Poon T.W."/>
            <person name="Priest M."/>
            <person name="Roberts A."/>
            <person name="Saif S."/>
            <person name="Shea T."/>
            <person name="Sykes S."/>
            <person name="Wortman J."/>
            <person name="Nusbaum C."/>
            <person name="Birren B."/>
        </authorList>
    </citation>
    <scope>NUCLEOTIDE SEQUENCE [LARGE SCALE GENOMIC DNA]</scope>
    <source>
        <strain evidence="2">NJM9701</strain>
    </source>
</reference>
<dbReference type="OrthoDB" id="72396at2759"/>
<feature type="compositionally biased region" description="Polar residues" evidence="1">
    <location>
        <begin position="14"/>
        <end position="23"/>
    </location>
</feature>
<organism evidence="2">
    <name type="scientific">Aphanomyces invadans</name>
    <dbReference type="NCBI Taxonomy" id="157072"/>
    <lineage>
        <taxon>Eukaryota</taxon>
        <taxon>Sar</taxon>
        <taxon>Stramenopiles</taxon>
        <taxon>Oomycota</taxon>
        <taxon>Saprolegniomycetes</taxon>
        <taxon>Saprolegniales</taxon>
        <taxon>Verrucalvaceae</taxon>
        <taxon>Aphanomyces</taxon>
    </lineage>
</organism>
<protein>
    <submittedName>
        <fullName evidence="2">Uncharacterized protein</fullName>
    </submittedName>
</protein>
<proteinExistence type="predicted"/>
<feature type="region of interest" description="Disordered" evidence="1">
    <location>
        <begin position="67"/>
        <end position="115"/>
    </location>
</feature>
<dbReference type="STRING" id="157072.A0A024TIF6"/>
<evidence type="ECO:0000256" key="1">
    <source>
        <dbReference type="SAM" id="MobiDB-lite"/>
    </source>
</evidence>
<dbReference type="GeneID" id="20089241"/>
<dbReference type="AlphaFoldDB" id="A0A024TIF6"/>
<feature type="region of interest" description="Disordered" evidence="1">
    <location>
        <begin position="256"/>
        <end position="277"/>
    </location>
</feature>
<gene>
    <name evidence="2" type="ORF">H310_12191</name>
</gene>
<feature type="compositionally biased region" description="Polar residues" evidence="1">
    <location>
        <begin position="260"/>
        <end position="277"/>
    </location>
</feature>
<dbReference type="eggNOG" id="ENOG502S03X">
    <property type="taxonomic scope" value="Eukaryota"/>
</dbReference>
<feature type="region of interest" description="Disordered" evidence="1">
    <location>
        <begin position="1"/>
        <end position="53"/>
    </location>
</feature>
<dbReference type="RefSeq" id="XP_008877399.1">
    <property type="nucleotide sequence ID" value="XM_008879177.1"/>
</dbReference>
<accession>A0A024TIF6</accession>
<feature type="compositionally biased region" description="Polar residues" evidence="1">
    <location>
        <begin position="43"/>
        <end position="53"/>
    </location>
</feature>
<name>A0A024TIF6_9STRA</name>
<dbReference type="VEuPathDB" id="FungiDB:H310_12191"/>
<dbReference type="EMBL" id="KI913988">
    <property type="protein sequence ID" value="ETV93838.1"/>
    <property type="molecule type" value="Genomic_DNA"/>
</dbReference>